<name>A0A1W6LKR2_9BACT</name>
<evidence type="ECO:0000313" key="3">
    <source>
        <dbReference type="Proteomes" id="UP000193334"/>
    </source>
</evidence>
<sequence precursor="true">MKICLIIGAACLFASFPCLAEDPDYGDDISTAEVIAPGTGEIYGTLTPSGDNDWFKFSSPGNTLYRISLDSTENNYKYMEIFFVDALGTSVRQTSGGIYAGSLTRDVFLEPAEDVCIRIYGSEGNYSVEAAALGTYPEDSYSDDCSSPTMIALDTLIEGTITHFDPILQLPADEDWFEFEAEQMHRYQILLGDADNRNMNFWLYYEDCDPVNMSGTSKTIVSLNGENYKIKVAGGQYEKGEYYNLQVTDLGIMQDDYPNFSDQAFEITPGPDLTEGSIDYNQDLNPDLDWFKFTPQAETLYRISLISRNNGGYKYLHVAQENDYGELVSHFFTAAYNKMETYDVFIEKNNTVYFEVYGHGYLGDYSIGAEILEAFPEDSYSDDCETANEIIAGAPPTDGTINRSDPVNSIPLDTDWFKFETQRLHKYEIVLTRSDYSNVNFKLYDNDCSLLQNTVYNYATIVSLYDGFYKINVFGDDSKIGEYYNLSVIDLGLEQDEYGNTFEDAAEFSQLDGTPQAGEINYSANFNTDWDVIKFLAPMTGNYTLGFENLSGAGYMYLQLYEEESAGVYNYKLGSSDYKGGSATVVHPYLTEGNYYYIKIYGELGPYEIYVESPEPRCGDLNHPHPVGDANEDCVVDMLDIAEMAGNWLTDNRPAD</sequence>
<feature type="signal peptide" evidence="1">
    <location>
        <begin position="1"/>
        <end position="20"/>
    </location>
</feature>
<dbReference type="KEGG" id="pbp:STSP1_00735"/>
<evidence type="ECO:0000313" key="2">
    <source>
        <dbReference type="EMBL" id="ARN56355.1"/>
    </source>
</evidence>
<protein>
    <submittedName>
        <fullName evidence="2">Uncharacterized protein</fullName>
    </submittedName>
</protein>
<dbReference type="AlphaFoldDB" id="A0A1W6LKR2"/>
<evidence type="ECO:0000256" key="1">
    <source>
        <dbReference type="SAM" id="SignalP"/>
    </source>
</evidence>
<dbReference type="Gene3D" id="2.60.120.380">
    <property type="match status" value="5"/>
</dbReference>
<gene>
    <name evidence="2" type="ORF">STSP1_00735</name>
</gene>
<dbReference type="RefSeq" id="WP_085755051.1">
    <property type="nucleotide sequence ID" value="NZ_CP021023.1"/>
</dbReference>
<keyword evidence="3" id="KW-1185">Reference proteome</keyword>
<feature type="chain" id="PRO_5012439006" evidence="1">
    <location>
        <begin position="21"/>
        <end position="656"/>
    </location>
</feature>
<dbReference type="EMBL" id="CP021023">
    <property type="protein sequence ID" value="ARN56355.1"/>
    <property type="molecule type" value="Genomic_DNA"/>
</dbReference>
<reference evidence="3" key="1">
    <citation type="submission" date="2017-04" db="EMBL/GenBank/DDBJ databases">
        <title>Comparative genomics and description of representatives of a novel lineage of planctomycetes thriving in anoxic sediments.</title>
        <authorList>
            <person name="Spring S."/>
            <person name="Bunk B."/>
            <person name="Sproer C."/>
        </authorList>
    </citation>
    <scope>NUCLEOTIDE SEQUENCE [LARGE SCALE GENOMIC DNA]</scope>
    <source>
        <strain evidence="3">ST-PulAB-D4</strain>
    </source>
</reference>
<keyword evidence="1" id="KW-0732">Signal</keyword>
<proteinExistence type="predicted"/>
<organism evidence="2 3">
    <name type="scientific">Sedimentisphaera salicampi</name>
    <dbReference type="NCBI Taxonomy" id="1941349"/>
    <lineage>
        <taxon>Bacteria</taxon>
        <taxon>Pseudomonadati</taxon>
        <taxon>Planctomycetota</taxon>
        <taxon>Phycisphaerae</taxon>
        <taxon>Sedimentisphaerales</taxon>
        <taxon>Sedimentisphaeraceae</taxon>
        <taxon>Sedimentisphaera</taxon>
    </lineage>
</organism>
<accession>A0A1W6LKR2</accession>
<dbReference type="Proteomes" id="UP000193334">
    <property type="component" value="Chromosome"/>
</dbReference>